<sequence length="355" mass="39259">MPDSNKPSFSFHIDGGTPDEHAVPAVILVQILENAQRAFELIGVHVEGRGIKERARVSAATSQRFQLVCQLPESGSYAMPVTIGGAGELVVADLADKAFGIFRGIMEHVSARSTVGLASALPDERIRRRVLEAVKGMAPRADAKWKLSLHDDRDVSFATFDVETIPFVEETLVPVEQREAARVVTGELKSIDFTERKVTIIYPPTSKELACIYEEAVEDLLYEKRRDLIQVTGRVLLDDQGAPKQIIDVTDIRDLDLSTLALDTVRHSGLTLKAAPTLSFEPTLDESKQLLCIEHGELGIDVYAPTRETLLAELHEQLAMLWREYAQASDDELDAPARLLKQALRTRFTEAVHAA</sequence>
<proteinExistence type="predicted"/>
<dbReference type="HOGENOM" id="CLU_770964_0_0_4"/>
<reference evidence="1 2" key="1">
    <citation type="journal article" date="2015" name="Genome Announc.">
        <title>Complete Genome Sequence of a Novel Bacterium within the Family Rhodocyclaceae That Degrades Polycyclic Aromatic Hydrocarbons.</title>
        <authorList>
            <person name="Singleton D.R."/>
            <person name="Dickey A.N."/>
            <person name="Scholl E.H."/>
            <person name="Wright F.A."/>
            <person name="Aitken M.D."/>
        </authorList>
    </citation>
    <scope>NUCLEOTIDE SEQUENCE [LARGE SCALE GENOMIC DNA]</scope>
    <source>
        <strain evidence="2">PG1-Ca6</strain>
    </source>
</reference>
<accession>A0A0C5J8W4</accession>
<protein>
    <submittedName>
        <fullName evidence="1">Uncharacterized protein</fullName>
    </submittedName>
</protein>
<evidence type="ECO:0000313" key="1">
    <source>
        <dbReference type="EMBL" id="AJP48079.1"/>
    </source>
</evidence>
<dbReference type="KEGG" id="rbu:PG1C_05595"/>
<evidence type="ECO:0000313" key="2">
    <source>
        <dbReference type="Proteomes" id="UP000061603"/>
    </source>
</evidence>
<dbReference type="RefSeq" id="WP_202636437.1">
    <property type="nucleotide sequence ID" value="NZ_CP010554.1"/>
</dbReference>
<keyword evidence="2" id="KW-1185">Reference proteome</keyword>
<organism evidence="1 2">
    <name type="scientific">Rugosibacter aromaticivorans</name>
    <dbReference type="NCBI Taxonomy" id="1565605"/>
    <lineage>
        <taxon>Bacteria</taxon>
        <taxon>Pseudomonadati</taxon>
        <taxon>Pseudomonadota</taxon>
        <taxon>Betaproteobacteria</taxon>
        <taxon>Nitrosomonadales</taxon>
        <taxon>Sterolibacteriaceae</taxon>
        <taxon>Rugosibacter</taxon>
    </lineage>
</organism>
<name>A0A0C5J8W4_9PROT</name>
<dbReference type="EMBL" id="CP010554">
    <property type="protein sequence ID" value="AJP48079.1"/>
    <property type="molecule type" value="Genomic_DNA"/>
</dbReference>
<dbReference type="AlphaFoldDB" id="A0A0C5J8W4"/>
<dbReference type="Proteomes" id="UP000061603">
    <property type="component" value="Chromosome"/>
</dbReference>
<gene>
    <name evidence="1" type="ORF">PG1C_05595</name>
</gene>
<dbReference type="STRING" id="1565605.PG1C_05595"/>